<gene>
    <name evidence="1" type="ORF">FRX31_010659</name>
</gene>
<name>A0A7J6WQU7_THATH</name>
<evidence type="ECO:0000313" key="2">
    <source>
        <dbReference type="Proteomes" id="UP000554482"/>
    </source>
</evidence>
<accession>A0A7J6WQU7</accession>
<keyword evidence="2" id="KW-1185">Reference proteome</keyword>
<proteinExistence type="predicted"/>
<dbReference type="EMBL" id="JABWDY010011470">
    <property type="protein sequence ID" value="KAF5199754.1"/>
    <property type="molecule type" value="Genomic_DNA"/>
</dbReference>
<organism evidence="1 2">
    <name type="scientific">Thalictrum thalictroides</name>
    <name type="common">Rue-anemone</name>
    <name type="synonym">Anemone thalictroides</name>
    <dbReference type="NCBI Taxonomy" id="46969"/>
    <lineage>
        <taxon>Eukaryota</taxon>
        <taxon>Viridiplantae</taxon>
        <taxon>Streptophyta</taxon>
        <taxon>Embryophyta</taxon>
        <taxon>Tracheophyta</taxon>
        <taxon>Spermatophyta</taxon>
        <taxon>Magnoliopsida</taxon>
        <taxon>Ranunculales</taxon>
        <taxon>Ranunculaceae</taxon>
        <taxon>Thalictroideae</taxon>
        <taxon>Thalictrum</taxon>
    </lineage>
</organism>
<dbReference type="Proteomes" id="UP000554482">
    <property type="component" value="Unassembled WGS sequence"/>
</dbReference>
<sequence length="73" mass="8225">MHKQKGSRLVTWTNPLGRKVNPILNPVLPYRIGERLLAHYLAMDPRGSQLTYRSQSAVNLLIPVNKESNSMGP</sequence>
<dbReference type="AlphaFoldDB" id="A0A7J6WQU7"/>
<reference evidence="1 2" key="1">
    <citation type="submission" date="2020-06" db="EMBL/GenBank/DDBJ databases">
        <title>Transcriptomic and genomic resources for Thalictrum thalictroides and T. hernandezii: Facilitating candidate gene discovery in an emerging model plant lineage.</title>
        <authorList>
            <person name="Arias T."/>
            <person name="Riano-Pachon D.M."/>
            <person name="Di Stilio V.S."/>
        </authorList>
    </citation>
    <scope>NUCLEOTIDE SEQUENCE [LARGE SCALE GENOMIC DNA]</scope>
    <source>
        <strain evidence="2">cv. WT478/WT964</strain>
        <tissue evidence="1">Leaves</tissue>
    </source>
</reference>
<comment type="caution">
    <text evidence="1">The sequence shown here is derived from an EMBL/GenBank/DDBJ whole genome shotgun (WGS) entry which is preliminary data.</text>
</comment>
<protein>
    <submittedName>
        <fullName evidence="1">Uncharacterized protein</fullName>
    </submittedName>
</protein>
<evidence type="ECO:0000313" key="1">
    <source>
        <dbReference type="EMBL" id="KAF5199754.1"/>
    </source>
</evidence>